<feature type="domain" description="Myosin motor" evidence="7">
    <location>
        <begin position="8"/>
        <end position="669"/>
    </location>
</feature>
<dbReference type="Gene3D" id="6.20.240.20">
    <property type="match status" value="1"/>
</dbReference>
<dbReference type="InterPro" id="IPR001609">
    <property type="entry name" value="Myosin_head_motor_dom-like"/>
</dbReference>
<dbReference type="GO" id="GO:0030048">
    <property type="term" value="P:actin filament-based movement"/>
    <property type="evidence" value="ECO:0007669"/>
    <property type="project" value="TreeGrafter"/>
</dbReference>
<keyword evidence="2 6" id="KW-0067">ATP-binding</keyword>
<proteinExistence type="inferred from homology"/>
<dbReference type="GO" id="GO:0005737">
    <property type="term" value="C:cytoplasm"/>
    <property type="evidence" value="ECO:0007669"/>
    <property type="project" value="TreeGrafter"/>
</dbReference>
<feature type="binding site" evidence="6">
    <location>
        <begin position="102"/>
        <end position="109"/>
    </location>
    <ligand>
        <name>ATP</name>
        <dbReference type="ChEBI" id="CHEBI:30616"/>
    </ligand>
</feature>
<reference evidence="8" key="1">
    <citation type="submission" date="2021-01" db="EMBL/GenBank/DDBJ databases">
        <authorList>
            <person name="Corre E."/>
            <person name="Pelletier E."/>
            <person name="Niang G."/>
            <person name="Scheremetjew M."/>
            <person name="Finn R."/>
            <person name="Kale V."/>
            <person name="Holt S."/>
            <person name="Cochrane G."/>
            <person name="Meng A."/>
            <person name="Brown T."/>
            <person name="Cohen L."/>
        </authorList>
    </citation>
    <scope>NUCLEOTIDE SEQUENCE</scope>
    <source>
        <strain evidence="8">GSBS06</strain>
    </source>
</reference>
<keyword evidence="3 6" id="KW-0518">Myosin</keyword>
<evidence type="ECO:0000259" key="7">
    <source>
        <dbReference type="PROSITE" id="PS51456"/>
    </source>
</evidence>
<dbReference type="FunFam" id="1.10.10.820:FF:000001">
    <property type="entry name" value="Myosin heavy chain"/>
    <property type="match status" value="1"/>
</dbReference>
<gene>
    <name evidence="8" type="ORF">ASTO00021_LOCUS17760</name>
</gene>
<evidence type="ECO:0000313" key="8">
    <source>
        <dbReference type="EMBL" id="CAE0447797.1"/>
    </source>
</evidence>
<dbReference type="EMBL" id="HBIN01023088">
    <property type="protein sequence ID" value="CAE0447797.1"/>
    <property type="molecule type" value="Transcribed_RNA"/>
</dbReference>
<keyword evidence="5 6" id="KW-0009">Actin-binding</keyword>
<dbReference type="PANTHER" id="PTHR13140:SF679">
    <property type="entry name" value="UNCONVENTIONAL MYOSIN IC"/>
    <property type="match status" value="1"/>
</dbReference>
<dbReference type="InterPro" id="IPR036961">
    <property type="entry name" value="Kinesin_motor_dom_sf"/>
</dbReference>
<organism evidence="8">
    <name type="scientific">Aplanochytrium stocchinoi</name>
    <dbReference type="NCBI Taxonomy" id="215587"/>
    <lineage>
        <taxon>Eukaryota</taxon>
        <taxon>Sar</taxon>
        <taxon>Stramenopiles</taxon>
        <taxon>Bigyra</taxon>
        <taxon>Labyrinthulomycetes</taxon>
        <taxon>Thraustochytrida</taxon>
        <taxon>Thraustochytriidae</taxon>
        <taxon>Aplanochytrium</taxon>
    </lineage>
</organism>
<dbReference type="Pfam" id="PF00063">
    <property type="entry name" value="Myosin_head"/>
    <property type="match status" value="1"/>
</dbReference>
<dbReference type="InterPro" id="IPR027417">
    <property type="entry name" value="P-loop_NTPase"/>
</dbReference>
<comment type="similarity">
    <text evidence="6">Belongs to the TRAFAC class myosin-kinesin ATPase superfamily. Myosin family.</text>
</comment>
<name>A0A7S3PR52_9STRA</name>
<dbReference type="PRINTS" id="PR00193">
    <property type="entry name" value="MYOSINHEAVY"/>
</dbReference>
<dbReference type="SMART" id="SM00242">
    <property type="entry name" value="MYSc"/>
    <property type="match status" value="1"/>
</dbReference>
<dbReference type="GO" id="GO:0000146">
    <property type="term" value="F:microfilament motor activity"/>
    <property type="evidence" value="ECO:0007669"/>
    <property type="project" value="TreeGrafter"/>
</dbReference>
<dbReference type="GO" id="GO:0005524">
    <property type="term" value="F:ATP binding"/>
    <property type="evidence" value="ECO:0007669"/>
    <property type="project" value="UniProtKB-UniRule"/>
</dbReference>
<dbReference type="GO" id="GO:0007015">
    <property type="term" value="P:actin filament organization"/>
    <property type="evidence" value="ECO:0007669"/>
    <property type="project" value="TreeGrafter"/>
</dbReference>
<feature type="region of interest" description="Actin-binding" evidence="6">
    <location>
        <begin position="549"/>
        <end position="571"/>
    </location>
</feature>
<evidence type="ECO:0000256" key="1">
    <source>
        <dbReference type="ARBA" id="ARBA00022741"/>
    </source>
</evidence>
<dbReference type="AlphaFoldDB" id="A0A7S3PR52"/>
<dbReference type="Gene3D" id="1.20.120.720">
    <property type="entry name" value="Myosin VI head, motor domain, U50 subdomain"/>
    <property type="match status" value="1"/>
</dbReference>
<dbReference type="GO" id="GO:0051015">
    <property type="term" value="F:actin filament binding"/>
    <property type="evidence" value="ECO:0007669"/>
    <property type="project" value="TreeGrafter"/>
</dbReference>
<dbReference type="GO" id="GO:0006897">
    <property type="term" value="P:endocytosis"/>
    <property type="evidence" value="ECO:0007669"/>
    <property type="project" value="TreeGrafter"/>
</dbReference>
<dbReference type="PROSITE" id="PS51456">
    <property type="entry name" value="MYOSIN_MOTOR"/>
    <property type="match status" value="1"/>
</dbReference>
<evidence type="ECO:0000256" key="2">
    <source>
        <dbReference type="ARBA" id="ARBA00022840"/>
    </source>
</evidence>
<dbReference type="Gene3D" id="1.20.58.530">
    <property type="match status" value="1"/>
</dbReference>
<keyword evidence="4 6" id="KW-0505">Motor protein</keyword>
<evidence type="ECO:0000256" key="6">
    <source>
        <dbReference type="PROSITE-ProRule" id="PRU00782"/>
    </source>
</evidence>
<sequence>MAYRGKGGAVNDMVLIDHVDENKILDCLENHHKHSEIYTYIGPVLISVNPYQNIKGLYGDSMIKKFVTKKNYENKPHVYAIAETAYRNMVENLQNECVVITGESGSGKTEAAKKVMEYVAAMSSKSKEVQRVKARLLESNPLLESFGNAKTVRNDNSSRFGKYMEILFLAGDPAGGNITVYLLEKSRVVRQQEGERNFHIFYELLSDRALSRNLDLESVGNYNYISDPGSAKVKTVDDDTNFEDTRQAMQDVEINDQHQKAIFEIIAFILNLGNVSFKGDRDKSKVSDRNYLSRAATSLKVDAKKLEKALTHRTVKGIAAPLGVEQAQFARDAMAKAIYSRLFDWIVRAINKSIKTDRFSSSIGVLDIYGFEILGVNGFEQLCINYTNEKLHQLFIELTLKAEQNEYKKEGIKWQNIDYYNNLPIVDLVEKKRGIFTFMDDESIYPNGNDQSLFNKMKTGLRQKEFITPAKGPQTQFQIKHYAGIVTYDVVGMLERNKDTVFPDIVQLANSSGNPIAADLFVDHEHAKRKKGGVNKRSATTCMQYKKDVGQLMDDLSKCNQHYIRCIKPNGHKRPGMFERDLVLEQVRYLGMNETVKVRRAGYAFRMEFDRFTAKYKCVMDGFNQYEPDAYKTTYNILKSAGVKGFEMGKTKVFIKDAKSILSIEDRRKQFWEDARNMLPEEEDGLIYADKVFGINEKFVNSPLYFALGGRGFYWFNHDGTPAQYFPMEEVEFVGYNKREGWMTIQSTYKGKYEDDPDVVVTYLSKNMYGEEVKNFIEVCASMGYELDAREVNSYPMDAEDPGQYKINQKLIGKGAKRMIKKNINFNRDGKGCCTVM</sequence>
<evidence type="ECO:0000256" key="3">
    <source>
        <dbReference type="ARBA" id="ARBA00023123"/>
    </source>
</evidence>
<dbReference type="PANTHER" id="PTHR13140">
    <property type="entry name" value="MYOSIN"/>
    <property type="match status" value="1"/>
</dbReference>
<dbReference type="GO" id="GO:0005886">
    <property type="term" value="C:plasma membrane"/>
    <property type="evidence" value="ECO:0007669"/>
    <property type="project" value="TreeGrafter"/>
</dbReference>
<dbReference type="SUPFAM" id="SSF52540">
    <property type="entry name" value="P-loop containing nucleoside triphosphate hydrolases"/>
    <property type="match status" value="1"/>
</dbReference>
<evidence type="ECO:0000256" key="4">
    <source>
        <dbReference type="ARBA" id="ARBA00023175"/>
    </source>
</evidence>
<dbReference type="Gene3D" id="1.10.10.820">
    <property type="match status" value="1"/>
</dbReference>
<evidence type="ECO:0000256" key="5">
    <source>
        <dbReference type="ARBA" id="ARBA00023203"/>
    </source>
</evidence>
<dbReference type="Gene3D" id="3.40.850.10">
    <property type="entry name" value="Kinesin motor domain"/>
    <property type="match status" value="1"/>
</dbReference>
<keyword evidence="1 6" id="KW-0547">Nucleotide-binding</keyword>
<dbReference type="GO" id="GO:0016459">
    <property type="term" value="C:myosin complex"/>
    <property type="evidence" value="ECO:0007669"/>
    <property type="project" value="UniProtKB-KW"/>
</dbReference>
<accession>A0A7S3PR52</accession>
<protein>
    <recommendedName>
        <fullName evidence="7">Myosin motor domain-containing protein</fullName>
    </recommendedName>
</protein>